<gene>
    <name evidence="2" type="ORF">BDP27DRAFT_372962</name>
</gene>
<keyword evidence="1" id="KW-0812">Transmembrane</keyword>
<keyword evidence="3" id="KW-1185">Reference proteome</keyword>
<organism evidence="2 3">
    <name type="scientific">Rhodocollybia butyracea</name>
    <dbReference type="NCBI Taxonomy" id="206335"/>
    <lineage>
        <taxon>Eukaryota</taxon>
        <taxon>Fungi</taxon>
        <taxon>Dikarya</taxon>
        <taxon>Basidiomycota</taxon>
        <taxon>Agaricomycotina</taxon>
        <taxon>Agaricomycetes</taxon>
        <taxon>Agaricomycetidae</taxon>
        <taxon>Agaricales</taxon>
        <taxon>Marasmiineae</taxon>
        <taxon>Omphalotaceae</taxon>
        <taxon>Rhodocollybia</taxon>
    </lineage>
</organism>
<reference evidence="2" key="1">
    <citation type="submission" date="2020-11" db="EMBL/GenBank/DDBJ databases">
        <authorList>
            <consortium name="DOE Joint Genome Institute"/>
            <person name="Ahrendt S."/>
            <person name="Riley R."/>
            <person name="Andreopoulos W."/>
            <person name="Labutti K."/>
            <person name="Pangilinan J."/>
            <person name="Ruiz-Duenas F.J."/>
            <person name="Barrasa J.M."/>
            <person name="Sanchez-Garcia M."/>
            <person name="Camarero S."/>
            <person name="Miyauchi S."/>
            <person name="Serrano A."/>
            <person name="Linde D."/>
            <person name="Babiker R."/>
            <person name="Drula E."/>
            <person name="Ayuso-Fernandez I."/>
            <person name="Pacheco R."/>
            <person name="Padilla G."/>
            <person name="Ferreira P."/>
            <person name="Barriuso J."/>
            <person name="Kellner H."/>
            <person name="Castanera R."/>
            <person name="Alfaro M."/>
            <person name="Ramirez L."/>
            <person name="Pisabarro A.G."/>
            <person name="Kuo A."/>
            <person name="Tritt A."/>
            <person name="Lipzen A."/>
            <person name="He G."/>
            <person name="Yan M."/>
            <person name="Ng V."/>
            <person name="Cullen D."/>
            <person name="Martin F."/>
            <person name="Rosso M.-N."/>
            <person name="Henrissat B."/>
            <person name="Hibbett D."/>
            <person name="Martinez A.T."/>
            <person name="Grigoriev I.V."/>
        </authorList>
    </citation>
    <scope>NUCLEOTIDE SEQUENCE</scope>
    <source>
        <strain evidence="2">AH 40177</strain>
    </source>
</reference>
<evidence type="ECO:0000256" key="1">
    <source>
        <dbReference type="SAM" id="Phobius"/>
    </source>
</evidence>
<evidence type="ECO:0000313" key="3">
    <source>
        <dbReference type="Proteomes" id="UP000772434"/>
    </source>
</evidence>
<dbReference type="AlphaFoldDB" id="A0A9P5PV13"/>
<protein>
    <submittedName>
        <fullName evidence="2">Uncharacterized protein</fullName>
    </submittedName>
</protein>
<dbReference type="EMBL" id="JADNRY010000021">
    <property type="protein sequence ID" value="KAF9072951.1"/>
    <property type="molecule type" value="Genomic_DNA"/>
</dbReference>
<feature type="transmembrane region" description="Helical" evidence="1">
    <location>
        <begin position="88"/>
        <end position="108"/>
    </location>
</feature>
<sequence length="194" mass="22262">MEDTAPSFWITVSRFFFSDSRNPGFLFWMLTKDPYFSLFPPAPPKPFKVKSRSYKLEICRPQDTSTPTATLSINAETKPSMSFSLPKAFQYIVIFLHRYLLILILFSLRPPSTKALKKMNALTSFFYWLLCGSHLKSASTAWSRPLLCFVLKSEISSALRANKHILRFTSASIILMQMYSLPEMNPSYPLAFDS</sequence>
<proteinExistence type="predicted"/>
<name>A0A9P5PV13_9AGAR</name>
<keyword evidence="1" id="KW-1133">Transmembrane helix</keyword>
<comment type="caution">
    <text evidence="2">The sequence shown here is derived from an EMBL/GenBank/DDBJ whole genome shotgun (WGS) entry which is preliminary data.</text>
</comment>
<dbReference type="Proteomes" id="UP000772434">
    <property type="component" value="Unassembled WGS sequence"/>
</dbReference>
<keyword evidence="1" id="KW-0472">Membrane</keyword>
<evidence type="ECO:0000313" key="2">
    <source>
        <dbReference type="EMBL" id="KAF9072951.1"/>
    </source>
</evidence>
<accession>A0A9P5PV13</accession>